<dbReference type="EMBL" id="KN880583">
    <property type="protein sequence ID" value="KIY65612.1"/>
    <property type="molecule type" value="Genomic_DNA"/>
</dbReference>
<reference evidence="3 4" key="1">
    <citation type="journal article" date="2015" name="Fungal Genet. Biol.">
        <title>Evolution of novel wood decay mechanisms in Agaricales revealed by the genome sequences of Fistulina hepatica and Cylindrobasidium torrendii.</title>
        <authorList>
            <person name="Floudas D."/>
            <person name="Held B.W."/>
            <person name="Riley R."/>
            <person name="Nagy L.G."/>
            <person name="Koehler G."/>
            <person name="Ransdell A.S."/>
            <person name="Younus H."/>
            <person name="Chow J."/>
            <person name="Chiniquy J."/>
            <person name="Lipzen A."/>
            <person name="Tritt A."/>
            <person name="Sun H."/>
            <person name="Haridas S."/>
            <person name="LaButti K."/>
            <person name="Ohm R.A."/>
            <person name="Kues U."/>
            <person name="Blanchette R.A."/>
            <person name="Grigoriev I.V."/>
            <person name="Minto R.E."/>
            <person name="Hibbett D.S."/>
        </authorList>
    </citation>
    <scope>NUCLEOTIDE SEQUENCE [LARGE SCALE GENOMIC DNA]</scope>
    <source>
        <strain evidence="3 4">FP15055 ss-10</strain>
    </source>
</reference>
<sequence length="140" mass="16332">MRTGTVRPVCWDLTWWWWGLANTDELMRRRRDALPRLQGHHTLNGHFPGYILFIALLIFSVRTLRALSSQGCVYHGLYVTSGWAGYKGQERAGMRHDGERALSQCEGYLDECARQRYKQRLPPPNDSPPKQQRRDFAVEE</sequence>
<proteinExistence type="predicted"/>
<keyword evidence="2" id="KW-1133">Transmembrane helix</keyword>
<protein>
    <submittedName>
        <fullName evidence="3">Uncharacterized protein</fullName>
    </submittedName>
</protein>
<keyword evidence="2" id="KW-0472">Membrane</keyword>
<feature type="transmembrane region" description="Helical" evidence="2">
    <location>
        <begin position="47"/>
        <end position="64"/>
    </location>
</feature>
<accession>A0A0D7B523</accession>
<feature type="region of interest" description="Disordered" evidence="1">
    <location>
        <begin position="117"/>
        <end position="140"/>
    </location>
</feature>
<name>A0A0D7B523_9AGAR</name>
<evidence type="ECO:0000256" key="2">
    <source>
        <dbReference type="SAM" id="Phobius"/>
    </source>
</evidence>
<evidence type="ECO:0000313" key="3">
    <source>
        <dbReference type="EMBL" id="KIY65612.1"/>
    </source>
</evidence>
<gene>
    <name evidence="3" type="ORF">CYLTODRAFT_58718</name>
</gene>
<dbReference type="AlphaFoldDB" id="A0A0D7B523"/>
<dbReference type="Proteomes" id="UP000054007">
    <property type="component" value="Unassembled WGS sequence"/>
</dbReference>
<keyword evidence="2" id="KW-0812">Transmembrane</keyword>
<evidence type="ECO:0000313" key="4">
    <source>
        <dbReference type="Proteomes" id="UP000054007"/>
    </source>
</evidence>
<evidence type="ECO:0000256" key="1">
    <source>
        <dbReference type="SAM" id="MobiDB-lite"/>
    </source>
</evidence>
<keyword evidence="4" id="KW-1185">Reference proteome</keyword>
<organism evidence="3 4">
    <name type="scientific">Cylindrobasidium torrendii FP15055 ss-10</name>
    <dbReference type="NCBI Taxonomy" id="1314674"/>
    <lineage>
        <taxon>Eukaryota</taxon>
        <taxon>Fungi</taxon>
        <taxon>Dikarya</taxon>
        <taxon>Basidiomycota</taxon>
        <taxon>Agaricomycotina</taxon>
        <taxon>Agaricomycetes</taxon>
        <taxon>Agaricomycetidae</taxon>
        <taxon>Agaricales</taxon>
        <taxon>Marasmiineae</taxon>
        <taxon>Physalacriaceae</taxon>
        <taxon>Cylindrobasidium</taxon>
    </lineage>
</organism>